<evidence type="ECO:0000313" key="3">
    <source>
        <dbReference type="Proteomes" id="UP001596163"/>
    </source>
</evidence>
<comment type="caution">
    <text evidence="2">The sequence shown here is derived from an EMBL/GenBank/DDBJ whole genome shotgun (WGS) entry which is preliminary data.</text>
</comment>
<feature type="transmembrane region" description="Helical" evidence="1">
    <location>
        <begin position="73"/>
        <end position="92"/>
    </location>
</feature>
<evidence type="ECO:0000256" key="1">
    <source>
        <dbReference type="SAM" id="Phobius"/>
    </source>
</evidence>
<name>A0ABW0BUC4_9BACT</name>
<evidence type="ECO:0000313" key="2">
    <source>
        <dbReference type="EMBL" id="MFC5191191.1"/>
    </source>
</evidence>
<gene>
    <name evidence="2" type="ORF">ACFPIK_05385</name>
</gene>
<sequence>MGEKRCPNCGKWSQWKQQLQDVCEHCGEGLSIKEQENIKRIEDHIQAREENWMFYIKQTDPTWLVNLKKTGNFFYTIFMAIVSFILWLVAAFPG</sequence>
<organism evidence="2 3">
    <name type="scientific">Algoriphagus aquatilis</name>
    <dbReference type="NCBI Taxonomy" id="490186"/>
    <lineage>
        <taxon>Bacteria</taxon>
        <taxon>Pseudomonadati</taxon>
        <taxon>Bacteroidota</taxon>
        <taxon>Cytophagia</taxon>
        <taxon>Cytophagales</taxon>
        <taxon>Cyclobacteriaceae</taxon>
        <taxon>Algoriphagus</taxon>
    </lineage>
</organism>
<dbReference type="Proteomes" id="UP001596163">
    <property type="component" value="Unassembled WGS sequence"/>
</dbReference>
<reference evidence="3" key="1">
    <citation type="journal article" date="2019" name="Int. J. Syst. Evol. Microbiol.">
        <title>The Global Catalogue of Microorganisms (GCM) 10K type strain sequencing project: providing services to taxonomists for standard genome sequencing and annotation.</title>
        <authorList>
            <consortium name="The Broad Institute Genomics Platform"/>
            <consortium name="The Broad Institute Genome Sequencing Center for Infectious Disease"/>
            <person name="Wu L."/>
            <person name="Ma J."/>
        </authorList>
    </citation>
    <scope>NUCLEOTIDE SEQUENCE [LARGE SCALE GENOMIC DNA]</scope>
    <source>
        <strain evidence="3">CGMCC 1.7030</strain>
    </source>
</reference>
<dbReference type="EMBL" id="JBHSKS010000003">
    <property type="protein sequence ID" value="MFC5191191.1"/>
    <property type="molecule type" value="Genomic_DNA"/>
</dbReference>
<keyword evidence="1" id="KW-0812">Transmembrane</keyword>
<keyword evidence="1" id="KW-1133">Transmembrane helix</keyword>
<accession>A0ABW0BUC4</accession>
<keyword evidence="1" id="KW-0472">Membrane</keyword>
<proteinExistence type="predicted"/>
<dbReference type="RefSeq" id="WP_377913011.1">
    <property type="nucleotide sequence ID" value="NZ_JBHSKS010000003.1"/>
</dbReference>
<keyword evidence="3" id="KW-1185">Reference proteome</keyword>
<protein>
    <submittedName>
        <fullName evidence="2">Uncharacterized protein</fullName>
    </submittedName>
</protein>